<evidence type="ECO:0000256" key="2">
    <source>
        <dbReference type="ARBA" id="ARBA00005594"/>
    </source>
</evidence>
<dbReference type="CDD" id="cd07960">
    <property type="entry name" value="Anticodon_Ia_Ile_BEm"/>
    <property type="match status" value="1"/>
</dbReference>
<dbReference type="InterPro" id="IPR050081">
    <property type="entry name" value="Ile-tRNA_ligase"/>
</dbReference>
<proteinExistence type="inferred from homology"/>
<dbReference type="Gene3D" id="3.90.740.10">
    <property type="entry name" value="Valyl/Leucyl/Isoleucyl-tRNA synthetase, editing domain"/>
    <property type="match status" value="1"/>
</dbReference>
<comment type="caution">
    <text evidence="16">The sequence shown here is derived from an EMBL/GenBank/DDBJ whole genome shotgun (WGS) entry which is preliminary data.</text>
</comment>
<dbReference type="GO" id="GO:0005739">
    <property type="term" value="C:mitochondrion"/>
    <property type="evidence" value="ECO:0007669"/>
    <property type="project" value="UniProtKB-SubCell"/>
</dbReference>
<dbReference type="GO" id="GO:0005524">
    <property type="term" value="F:ATP binding"/>
    <property type="evidence" value="ECO:0007669"/>
    <property type="project" value="UniProtKB-KW"/>
</dbReference>
<dbReference type="EMBL" id="CAJPWZ010002318">
    <property type="protein sequence ID" value="CAG2235399.1"/>
    <property type="molecule type" value="Genomic_DNA"/>
</dbReference>
<feature type="domain" description="Methionyl/Valyl/Leucyl/Isoleucyl-tRNA synthetase anticodon-binding" evidence="15">
    <location>
        <begin position="720"/>
        <end position="839"/>
    </location>
</feature>
<keyword evidence="7 13" id="KW-0547">Nucleotide-binding</keyword>
<dbReference type="Gene3D" id="3.40.50.620">
    <property type="entry name" value="HUPs"/>
    <property type="match status" value="2"/>
</dbReference>
<evidence type="ECO:0000256" key="11">
    <source>
        <dbReference type="ARBA" id="ARBA00032665"/>
    </source>
</evidence>
<keyword evidence="5 13" id="KW-0436">Ligase</keyword>
<reference evidence="16" key="1">
    <citation type="submission" date="2021-03" db="EMBL/GenBank/DDBJ databases">
        <authorList>
            <person name="Bekaert M."/>
        </authorList>
    </citation>
    <scope>NUCLEOTIDE SEQUENCE</scope>
</reference>
<evidence type="ECO:0000313" key="16">
    <source>
        <dbReference type="EMBL" id="CAG2235399.1"/>
    </source>
</evidence>
<dbReference type="SUPFAM" id="SSF50677">
    <property type="entry name" value="ValRS/IleRS/LeuRS editing domain"/>
    <property type="match status" value="1"/>
</dbReference>
<gene>
    <name evidence="16" type="ORF">MEDL_47985</name>
</gene>
<dbReference type="GO" id="GO:0004822">
    <property type="term" value="F:isoleucine-tRNA ligase activity"/>
    <property type="evidence" value="ECO:0007669"/>
    <property type="project" value="UniProtKB-EC"/>
</dbReference>
<dbReference type="FunFam" id="3.40.50.620:FF:000111">
    <property type="entry name" value="Mitochondrial isoleucyl-tRNA synthetase"/>
    <property type="match status" value="1"/>
</dbReference>
<dbReference type="PANTHER" id="PTHR42765:SF1">
    <property type="entry name" value="ISOLEUCINE--TRNA LIGASE, MITOCHONDRIAL"/>
    <property type="match status" value="1"/>
</dbReference>
<dbReference type="PROSITE" id="PS00178">
    <property type="entry name" value="AA_TRNA_LIGASE_I"/>
    <property type="match status" value="1"/>
</dbReference>
<dbReference type="InterPro" id="IPR009008">
    <property type="entry name" value="Val/Leu/Ile-tRNA-synth_edit"/>
</dbReference>
<dbReference type="InterPro" id="IPR033708">
    <property type="entry name" value="Anticodon_Ile_BEm"/>
</dbReference>
<dbReference type="SUPFAM" id="SSF47323">
    <property type="entry name" value="Anticodon-binding domain of a subclass of class I aminoacyl-tRNA synthetases"/>
    <property type="match status" value="1"/>
</dbReference>
<keyword evidence="17" id="KW-1185">Reference proteome</keyword>
<dbReference type="Proteomes" id="UP000683360">
    <property type="component" value="Unassembled WGS sequence"/>
</dbReference>
<evidence type="ECO:0000256" key="10">
    <source>
        <dbReference type="ARBA" id="ARBA00023146"/>
    </source>
</evidence>
<dbReference type="SUPFAM" id="SSF52374">
    <property type="entry name" value="Nucleotidylyl transferase"/>
    <property type="match status" value="1"/>
</dbReference>
<evidence type="ECO:0000256" key="12">
    <source>
        <dbReference type="ARBA" id="ARBA00048359"/>
    </source>
</evidence>
<dbReference type="Pfam" id="PF08264">
    <property type="entry name" value="Anticodon_1"/>
    <property type="match status" value="1"/>
</dbReference>
<dbReference type="HAMAP" id="MF_02002">
    <property type="entry name" value="Ile_tRNA_synth_type1"/>
    <property type="match status" value="1"/>
</dbReference>
<keyword evidence="8 13" id="KW-0067">ATP-binding</keyword>
<dbReference type="GO" id="GO:0000049">
    <property type="term" value="F:tRNA binding"/>
    <property type="evidence" value="ECO:0007669"/>
    <property type="project" value="InterPro"/>
</dbReference>
<organism evidence="16 17">
    <name type="scientific">Mytilus edulis</name>
    <name type="common">Blue mussel</name>
    <dbReference type="NCBI Taxonomy" id="6550"/>
    <lineage>
        <taxon>Eukaryota</taxon>
        <taxon>Metazoa</taxon>
        <taxon>Spiralia</taxon>
        <taxon>Lophotrochozoa</taxon>
        <taxon>Mollusca</taxon>
        <taxon>Bivalvia</taxon>
        <taxon>Autobranchia</taxon>
        <taxon>Pteriomorphia</taxon>
        <taxon>Mytilida</taxon>
        <taxon>Mytiloidea</taxon>
        <taxon>Mytilidae</taxon>
        <taxon>Mytilinae</taxon>
        <taxon>Mytilus</taxon>
    </lineage>
</organism>
<evidence type="ECO:0000256" key="8">
    <source>
        <dbReference type="ARBA" id="ARBA00022840"/>
    </source>
</evidence>
<dbReference type="FunFam" id="3.40.50.620:FF:000128">
    <property type="entry name" value="Isoleucyl-tRNA synthetase 2, mitochondrial"/>
    <property type="match status" value="1"/>
</dbReference>
<protein>
    <recommendedName>
        <fullName evidence="3">isoleucine--tRNA ligase</fullName>
        <ecNumber evidence="3">6.1.1.5</ecNumber>
    </recommendedName>
    <alternativeName>
        <fullName evidence="11">Isoleucyl-tRNA synthetase</fullName>
    </alternativeName>
</protein>
<dbReference type="PRINTS" id="PR00984">
    <property type="entry name" value="TRNASYNTHILE"/>
</dbReference>
<sequence length="978" mass="112112">MIANVFSKLKPTRRQFIWVRAKSKKQESSKKYSYTLNLPNTDFPLSLRDGEANRREVKIQKSSGFDKLYEWQQNQPGDKEFILHDGPPYANGKPHVGHAINKILKDITNRYRLMRGYRIHYKPGWDCHGLPIEMKAVSSKAKLTPLQIRDKAKKFAREAITVQMEAFKRWGVMADWDKQCYYTFDPQYEAKQMEVFYQMYEKGLIYQDFMPVYWSPSSGTALAESELEYNPDHKSKSVYVSFPVTKSSEQLENVIGWAGRDVYAVIWTTTPWTLPGNKAICIGPELRYVCAEDPDNSNIYICEQSFVDKLSELLGKSLRTLNDFSGSAFEGAKYTHPLTGEELPFLFGKHVTVEKGTGLVHTAPGHGHDDFVIAINNGLKVTSIVDEKGQFDWHAGKELEGRTIGVDAEEKVIELLGNHIIKVEDYVHKYPYDWRTKKPVIIRASKQWFVSTNKLKNKALECLNEVSVHPKSSENSMQSMLGSRPYWCISRQRVWGLPIPVFYHKQTKQPLVNRATIDHLKSLVIEHGSDCWWKLSEEELLPTNILTKMGLGKASDYVKGEDILDIWFDSGISWAAVLSGEQKADLYLEGLDQFGGWFQSSLLTSVALTGSAPYKSLLVHGFAVDEEGKKMSKSVGNVIDPEKVINGGKNKSKEPSYGADVLRLWSAECNLQSNVMIGPTILEKCNEEIYKIRKVLRYLLGNVNNFDNLSLSMHQLWPQDRYMLHLLHQFGTQVSEHYDDYRYGKVMQTVEKFINIEVSNFYCSIIKDRLYCSDKESLRRQSSQFVQYHIINVVTRALAPILPHFAEELYQYYPNLEQHKDDSIFKGGWFDLDPNWYNKSSANLIKPVLDIKDHLNSVIVSENPVEFDVIIYASNLLYEVLTNFQMEETSCSSPLTEIMQTSYTVITKKPLPIIPEDVSAEDGVCNVYVQEDIKQPEQYMLIISAATQNMCERCRRYTSESAKTPCERCLNVMAGDWK</sequence>
<feature type="domain" description="Aminoacyl-tRNA synthetase class Ia" evidence="14">
    <location>
        <begin position="69"/>
        <end position="673"/>
    </location>
</feature>
<keyword evidence="6" id="KW-0479">Metal-binding</keyword>
<evidence type="ECO:0000256" key="6">
    <source>
        <dbReference type="ARBA" id="ARBA00022723"/>
    </source>
</evidence>
<dbReference type="GO" id="GO:0032543">
    <property type="term" value="P:mitochondrial translation"/>
    <property type="evidence" value="ECO:0007669"/>
    <property type="project" value="TreeGrafter"/>
</dbReference>
<dbReference type="GO" id="GO:0006428">
    <property type="term" value="P:isoleucyl-tRNA aminoacylation"/>
    <property type="evidence" value="ECO:0007669"/>
    <property type="project" value="InterPro"/>
</dbReference>
<dbReference type="InterPro" id="IPR002300">
    <property type="entry name" value="aa-tRNA-synth_Ia"/>
</dbReference>
<evidence type="ECO:0000256" key="9">
    <source>
        <dbReference type="ARBA" id="ARBA00022917"/>
    </source>
</evidence>
<evidence type="ECO:0000256" key="5">
    <source>
        <dbReference type="ARBA" id="ARBA00022598"/>
    </source>
</evidence>
<evidence type="ECO:0000256" key="7">
    <source>
        <dbReference type="ARBA" id="ARBA00022741"/>
    </source>
</evidence>
<dbReference type="Gene3D" id="1.10.730.20">
    <property type="match status" value="1"/>
</dbReference>
<comment type="catalytic activity">
    <reaction evidence="12">
        <text>tRNA(Ile) + L-isoleucine + ATP = L-isoleucyl-tRNA(Ile) + AMP + diphosphate</text>
        <dbReference type="Rhea" id="RHEA:11060"/>
        <dbReference type="Rhea" id="RHEA-COMP:9666"/>
        <dbReference type="Rhea" id="RHEA-COMP:9695"/>
        <dbReference type="ChEBI" id="CHEBI:30616"/>
        <dbReference type="ChEBI" id="CHEBI:33019"/>
        <dbReference type="ChEBI" id="CHEBI:58045"/>
        <dbReference type="ChEBI" id="CHEBI:78442"/>
        <dbReference type="ChEBI" id="CHEBI:78528"/>
        <dbReference type="ChEBI" id="CHEBI:456215"/>
        <dbReference type="EC" id="6.1.1.5"/>
    </reaction>
</comment>
<evidence type="ECO:0000256" key="13">
    <source>
        <dbReference type="RuleBase" id="RU363035"/>
    </source>
</evidence>
<evidence type="ECO:0000256" key="1">
    <source>
        <dbReference type="ARBA" id="ARBA00004173"/>
    </source>
</evidence>
<name>A0A8S3U3L0_MYTED</name>
<dbReference type="InterPro" id="IPR001412">
    <property type="entry name" value="aa-tRNA-synth_I_CS"/>
</dbReference>
<dbReference type="InterPro" id="IPR023585">
    <property type="entry name" value="Ile-tRNA-ligase_type1"/>
</dbReference>
<evidence type="ECO:0000256" key="4">
    <source>
        <dbReference type="ARBA" id="ARBA00022490"/>
    </source>
</evidence>
<dbReference type="InterPro" id="IPR009080">
    <property type="entry name" value="tRNAsynth_Ia_anticodon-bd"/>
</dbReference>
<dbReference type="GO" id="GO:0046872">
    <property type="term" value="F:metal ion binding"/>
    <property type="evidence" value="ECO:0007669"/>
    <property type="project" value="UniProtKB-KW"/>
</dbReference>
<evidence type="ECO:0000256" key="3">
    <source>
        <dbReference type="ARBA" id="ARBA00013165"/>
    </source>
</evidence>
<comment type="similarity">
    <text evidence="2 13">Belongs to the class-I aminoacyl-tRNA synthetase family.</text>
</comment>
<evidence type="ECO:0000259" key="15">
    <source>
        <dbReference type="Pfam" id="PF08264"/>
    </source>
</evidence>
<keyword evidence="10 13" id="KW-0030">Aminoacyl-tRNA synthetase</keyword>
<evidence type="ECO:0000313" key="17">
    <source>
        <dbReference type="Proteomes" id="UP000683360"/>
    </source>
</evidence>
<dbReference type="OrthoDB" id="10264412at2759"/>
<dbReference type="EC" id="6.1.1.5" evidence="3"/>
<dbReference type="FunFam" id="3.90.740.10:FF:000009">
    <property type="entry name" value="Isoleucyl-tRNA synthetase 2, mitochondrial"/>
    <property type="match status" value="1"/>
</dbReference>
<dbReference type="AlphaFoldDB" id="A0A8S3U3L0"/>
<keyword evidence="4" id="KW-0963">Cytoplasm</keyword>
<dbReference type="Pfam" id="PF00133">
    <property type="entry name" value="tRNA-synt_1"/>
    <property type="match status" value="1"/>
</dbReference>
<dbReference type="PANTHER" id="PTHR42765">
    <property type="entry name" value="SOLEUCYL-TRNA SYNTHETASE"/>
    <property type="match status" value="1"/>
</dbReference>
<dbReference type="GO" id="GO:0002161">
    <property type="term" value="F:aminoacyl-tRNA deacylase activity"/>
    <property type="evidence" value="ECO:0007669"/>
    <property type="project" value="InterPro"/>
</dbReference>
<keyword evidence="9 13" id="KW-0648">Protein biosynthesis</keyword>
<dbReference type="FunFam" id="1.10.10.830:FF:000002">
    <property type="entry name" value="Isoleucine--tRNA ligase, mitochondrial"/>
    <property type="match status" value="1"/>
</dbReference>
<accession>A0A8S3U3L0</accession>
<dbReference type="NCBIfam" id="TIGR00392">
    <property type="entry name" value="ileS"/>
    <property type="match status" value="1"/>
</dbReference>
<dbReference type="InterPro" id="IPR002301">
    <property type="entry name" value="Ile-tRNA-ligase"/>
</dbReference>
<dbReference type="Gene3D" id="1.10.10.830">
    <property type="entry name" value="Ile-tRNA synthetase CP2 domain-like"/>
    <property type="match status" value="1"/>
</dbReference>
<evidence type="ECO:0000259" key="14">
    <source>
        <dbReference type="Pfam" id="PF00133"/>
    </source>
</evidence>
<dbReference type="InterPro" id="IPR013155">
    <property type="entry name" value="M/V/L/I-tRNA-synth_anticd-bd"/>
</dbReference>
<comment type="subcellular location">
    <subcellularLocation>
        <location evidence="1">Mitochondrion</location>
    </subcellularLocation>
</comment>
<dbReference type="InterPro" id="IPR014729">
    <property type="entry name" value="Rossmann-like_a/b/a_fold"/>
</dbReference>